<evidence type="ECO:0000313" key="3">
    <source>
        <dbReference type="Proteomes" id="UP000663792"/>
    </source>
</evidence>
<dbReference type="Proteomes" id="UP000663792">
    <property type="component" value="Unassembled WGS sequence"/>
</dbReference>
<keyword evidence="3" id="KW-1185">Reference proteome</keyword>
<comment type="caution">
    <text evidence="2">The sequence shown here is derived from an EMBL/GenBank/DDBJ whole genome shotgun (WGS) entry which is preliminary data.</text>
</comment>
<dbReference type="RefSeq" id="WP_205261117.1">
    <property type="nucleotide sequence ID" value="NZ_JAERWK010000016.1"/>
</dbReference>
<feature type="region of interest" description="Disordered" evidence="1">
    <location>
        <begin position="89"/>
        <end position="120"/>
    </location>
</feature>
<dbReference type="AlphaFoldDB" id="A0A938YI10"/>
<protein>
    <recommendedName>
        <fullName evidence="4">ATP/GTP-binding protein</fullName>
    </recommendedName>
</protein>
<dbReference type="EMBL" id="JAERWK010000016">
    <property type="protein sequence ID" value="MBM9468170.1"/>
    <property type="molecule type" value="Genomic_DNA"/>
</dbReference>
<reference evidence="2" key="1">
    <citation type="submission" date="2021-01" db="EMBL/GenBank/DDBJ databases">
        <title>YIM 132084 draft genome.</title>
        <authorList>
            <person name="An D."/>
        </authorList>
    </citation>
    <scope>NUCLEOTIDE SEQUENCE</scope>
    <source>
        <strain evidence="2">YIM 132084</strain>
    </source>
</reference>
<organism evidence="2 3">
    <name type="scientific">Nakamurella leprariae</name>
    <dbReference type="NCBI Taxonomy" id="2803911"/>
    <lineage>
        <taxon>Bacteria</taxon>
        <taxon>Bacillati</taxon>
        <taxon>Actinomycetota</taxon>
        <taxon>Actinomycetes</taxon>
        <taxon>Nakamurellales</taxon>
        <taxon>Nakamurellaceae</taxon>
        <taxon>Nakamurella</taxon>
    </lineage>
</organism>
<accession>A0A938YI10</accession>
<proteinExistence type="predicted"/>
<evidence type="ECO:0000256" key="1">
    <source>
        <dbReference type="SAM" id="MobiDB-lite"/>
    </source>
</evidence>
<feature type="compositionally biased region" description="Basic and acidic residues" evidence="1">
    <location>
        <begin position="1"/>
        <end position="10"/>
    </location>
</feature>
<sequence>MPRRSPRPDAGRGPARRRGGGRPGAGAGPDDGDRPAGPRGWQQLVSTAEGDFLVRSVPGAAAGKVYRCPGCLQEIAVGVAHVVVWPHHDGRGSGVADRRHWHGGCWDRRSRRGGPGRLPW</sequence>
<feature type="region of interest" description="Disordered" evidence="1">
    <location>
        <begin position="1"/>
        <end position="43"/>
    </location>
</feature>
<gene>
    <name evidence="2" type="ORF">JL106_12860</name>
</gene>
<evidence type="ECO:0000313" key="2">
    <source>
        <dbReference type="EMBL" id="MBM9468170.1"/>
    </source>
</evidence>
<evidence type="ECO:0008006" key="4">
    <source>
        <dbReference type="Google" id="ProtNLM"/>
    </source>
</evidence>
<name>A0A938YI10_9ACTN</name>